<dbReference type="EMBL" id="BSXV01004939">
    <property type="protein sequence ID" value="GMF01477.1"/>
    <property type="molecule type" value="Genomic_DNA"/>
</dbReference>
<protein>
    <submittedName>
        <fullName evidence="1">Unnamed protein product</fullName>
    </submittedName>
</protein>
<organism evidence="1 2">
    <name type="scientific">Candida boidinii</name>
    <name type="common">Yeast</name>
    <dbReference type="NCBI Taxonomy" id="5477"/>
    <lineage>
        <taxon>Eukaryota</taxon>
        <taxon>Fungi</taxon>
        <taxon>Dikarya</taxon>
        <taxon>Ascomycota</taxon>
        <taxon>Saccharomycotina</taxon>
        <taxon>Pichiomycetes</taxon>
        <taxon>Pichiales</taxon>
        <taxon>Pichiaceae</taxon>
        <taxon>Ogataea</taxon>
        <taxon>Ogataea/Candida clade</taxon>
    </lineage>
</organism>
<sequence length="117" mass="13268">MKLESELQMLKDAIENENNSSHDISHLDSSFNNDSQIESSVKQLGLELEKINSNAPPSANEPEEHAEENSPPKTTGLSPEIIESNIKITKELRFFKIMFYIFVCIFGFLIFSFLVSD</sequence>
<reference evidence="1" key="1">
    <citation type="submission" date="2023-04" db="EMBL/GenBank/DDBJ databases">
        <title>Candida boidinii NBRC 1967.</title>
        <authorList>
            <person name="Ichikawa N."/>
            <person name="Sato H."/>
            <person name="Tonouchi N."/>
        </authorList>
    </citation>
    <scope>NUCLEOTIDE SEQUENCE</scope>
    <source>
        <strain evidence="1">NBRC 1967</strain>
    </source>
</reference>
<proteinExistence type="predicted"/>
<comment type="caution">
    <text evidence="1">The sequence shown here is derived from an EMBL/GenBank/DDBJ whole genome shotgun (WGS) entry which is preliminary data.</text>
</comment>
<dbReference type="Proteomes" id="UP001165101">
    <property type="component" value="Unassembled WGS sequence"/>
</dbReference>
<accession>A0ACB5U534</accession>
<keyword evidence="2" id="KW-1185">Reference proteome</keyword>
<evidence type="ECO:0000313" key="1">
    <source>
        <dbReference type="EMBL" id="GMF01477.1"/>
    </source>
</evidence>
<evidence type="ECO:0000313" key="2">
    <source>
        <dbReference type="Proteomes" id="UP001165101"/>
    </source>
</evidence>
<gene>
    <name evidence="1" type="ORF">Cboi01_000586000</name>
</gene>
<name>A0ACB5U534_CANBO</name>